<gene>
    <name evidence="6" type="ORF">GCM10009765_49360</name>
</gene>
<dbReference type="Proteomes" id="UP001500618">
    <property type="component" value="Unassembled WGS sequence"/>
</dbReference>
<dbReference type="EMBL" id="BAAANY010000020">
    <property type="protein sequence ID" value="GAA1694232.1"/>
    <property type="molecule type" value="Genomic_DNA"/>
</dbReference>
<organism evidence="6 7">
    <name type="scientific">Fodinicola feengrottensis</name>
    <dbReference type="NCBI Taxonomy" id="435914"/>
    <lineage>
        <taxon>Bacteria</taxon>
        <taxon>Bacillati</taxon>
        <taxon>Actinomycetota</taxon>
        <taxon>Actinomycetes</taxon>
        <taxon>Mycobacteriales</taxon>
        <taxon>Fodinicola</taxon>
    </lineage>
</organism>
<name>A0ABN2HVJ7_9ACTN</name>
<dbReference type="InterPro" id="IPR009057">
    <property type="entry name" value="Homeodomain-like_sf"/>
</dbReference>
<feature type="DNA-binding region" description="H-T-H motif" evidence="4">
    <location>
        <begin position="35"/>
        <end position="54"/>
    </location>
</feature>
<feature type="domain" description="HTH tetR-type" evidence="5">
    <location>
        <begin position="13"/>
        <end position="72"/>
    </location>
</feature>
<dbReference type="InterPro" id="IPR049445">
    <property type="entry name" value="TetR_SbtR-like_C"/>
</dbReference>
<evidence type="ECO:0000256" key="3">
    <source>
        <dbReference type="ARBA" id="ARBA00023163"/>
    </source>
</evidence>
<dbReference type="Gene3D" id="1.10.357.10">
    <property type="entry name" value="Tetracycline Repressor, domain 2"/>
    <property type="match status" value="1"/>
</dbReference>
<evidence type="ECO:0000256" key="2">
    <source>
        <dbReference type="ARBA" id="ARBA00023125"/>
    </source>
</evidence>
<dbReference type="Pfam" id="PF00440">
    <property type="entry name" value="TetR_N"/>
    <property type="match status" value="1"/>
</dbReference>
<keyword evidence="1" id="KW-0805">Transcription regulation</keyword>
<keyword evidence="2 4" id="KW-0238">DNA-binding</keyword>
<evidence type="ECO:0000313" key="7">
    <source>
        <dbReference type="Proteomes" id="UP001500618"/>
    </source>
</evidence>
<reference evidence="6 7" key="1">
    <citation type="journal article" date="2019" name="Int. J. Syst. Evol. Microbiol.">
        <title>The Global Catalogue of Microorganisms (GCM) 10K type strain sequencing project: providing services to taxonomists for standard genome sequencing and annotation.</title>
        <authorList>
            <consortium name="The Broad Institute Genomics Platform"/>
            <consortium name="The Broad Institute Genome Sequencing Center for Infectious Disease"/>
            <person name="Wu L."/>
            <person name="Ma J."/>
        </authorList>
    </citation>
    <scope>NUCLEOTIDE SEQUENCE [LARGE SCALE GENOMIC DNA]</scope>
    <source>
        <strain evidence="6 7">JCM 14718</strain>
    </source>
</reference>
<evidence type="ECO:0000256" key="4">
    <source>
        <dbReference type="PROSITE-ProRule" id="PRU00335"/>
    </source>
</evidence>
<evidence type="ECO:0000313" key="6">
    <source>
        <dbReference type="EMBL" id="GAA1694232.1"/>
    </source>
</evidence>
<dbReference type="PROSITE" id="PS50977">
    <property type="entry name" value="HTH_TETR_2"/>
    <property type="match status" value="1"/>
</dbReference>
<accession>A0ABN2HVJ7</accession>
<dbReference type="PANTHER" id="PTHR30055:SF234">
    <property type="entry name" value="HTH-TYPE TRANSCRIPTIONAL REGULATOR BETI"/>
    <property type="match status" value="1"/>
</dbReference>
<comment type="caution">
    <text evidence="6">The sequence shown here is derived from an EMBL/GenBank/DDBJ whole genome shotgun (WGS) entry which is preliminary data.</text>
</comment>
<dbReference type="PRINTS" id="PR00455">
    <property type="entry name" value="HTHTETR"/>
</dbReference>
<dbReference type="InterPro" id="IPR001647">
    <property type="entry name" value="HTH_TetR"/>
</dbReference>
<evidence type="ECO:0000256" key="1">
    <source>
        <dbReference type="ARBA" id="ARBA00023015"/>
    </source>
</evidence>
<sequence>MSTASPRRRADAQRNYDLLLATAKEVFGEHGADAPLDEVARRAGIGNATMYRHFPTRRDLLVAVYADEVTALCARGEALLVADSPGDALFQWLRSFIAHVVTKQDLARSLMAGPAGLHSERFGQWHDAMLSTAGSLLVRAQEAGDVRADLPVRDVLWLANGIALTGADDERAVRLLRLVRDGAANR</sequence>
<dbReference type="InterPro" id="IPR050109">
    <property type="entry name" value="HTH-type_TetR-like_transc_reg"/>
</dbReference>
<dbReference type="SUPFAM" id="SSF48498">
    <property type="entry name" value="Tetracyclin repressor-like, C-terminal domain"/>
    <property type="match status" value="1"/>
</dbReference>
<dbReference type="SUPFAM" id="SSF46689">
    <property type="entry name" value="Homeodomain-like"/>
    <property type="match status" value="1"/>
</dbReference>
<dbReference type="InterPro" id="IPR036271">
    <property type="entry name" value="Tet_transcr_reg_TetR-rel_C_sf"/>
</dbReference>
<dbReference type="PANTHER" id="PTHR30055">
    <property type="entry name" value="HTH-TYPE TRANSCRIPTIONAL REGULATOR RUTR"/>
    <property type="match status" value="1"/>
</dbReference>
<dbReference type="RefSeq" id="WP_344312844.1">
    <property type="nucleotide sequence ID" value="NZ_BAAANY010000020.1"/>
</dbReference>
<protein>
    <submittedName>
        <fullName evidence="6">TetR/AcrR family transcriptional regulator</fullName>
    </submittedName>
</protein>
<proteinExistence type="predicted"/>
<keyword evidence="3" id="KW-0804">Transcription</keyword>
<keyword evidence="7" id="KW-1185">Reference proteome</keyword>
<evidence type="ECO:0000259" key="5">
    <source>
        <dbReference type="PROSITE" id="PS50977"/>
    </source>
</evidence>
<dbReference type="Pfam" id="PF21597">
    <property type="entry name" value="TetR_C_43"/>
    <property type="match status" value="1"/>
</dbReference>